<reference evidence="2" key="1">
    <citation type="submission" date="2020-10" db="EMBL/GenBank/DDBJ databases">
        <authorList>
            <person name="Gilroy R."/>
        </authorList>
    </citation>
    <scope>NUCLEOTIDE SEQUENCE</scope>
    <source>
        <strain evidence="2">CHK189-12415</strain>
    </source>
</reference>
<evidence type="ECO:0000313" key="2">
    <source>
        <dbReference type="EMBL" id="HIR61870.1"/>
    </source>
</evidence>
<dbReference type="Pfam" id="PF00814">
    <property type="entry name" value="TsaD"/>
    <property type="match status" value="1"/>
</dbReference>
<evidence type="ECO:0000259" key="1">
    <source>
        <dbReference type="Pfam" id="PF00814"/>
    </source>
</evidence>
<dbReference type="EMBL" id="DVHA01000319">
    <property type="protein sequence ID" value="HIR61870.1"/>
    <property type="molecule type" value="Genomic_DNA"/>
</dbReference>
<gene>
    <name evidence="2" type="primary">tsaB</name>
    <name evidence="2" type="ORF">IAB37_09880</name>
</gene>
<accession>A0A9D1J5S3</accession>
<name>A0A9D1J5S3_9FIRM</name>
<organism evidence="2 3">
    <name type="scientific">Candidatus Faecivivens stercoravium</name>
    <dbReference type="NCBI Taxonomy" id="2840803"/>
    <lineage>
        <taxon>Bacteria</taxon>
        <taxon>Bacillati</taxon>
        <taxon>Bacillota</taxon>
        <taxon>Clostridia</taxon>
        <taxon>Eubacteriales</taxon>
        <taxon>Oscillospiraceae</taxon>
        <taxon>Oscillospiraceae incertae sedis</taxon>
        <taxon>Candidatus Faecivivens</taxon>
    </lineage>
</organism>
<dbReference type="GO" id="GO:0005829">
    <property type="term" value="C:cytosol"/>
    <property type="evidence" value="ECO:0007669"/>
    <property type="project" value="TreeGrafter"/>
</dbReference>
<dbReference type="PANTHER" id="PTHR11735:SF11">
    <property type="entry name" value="TRNA THREONYLCARBAMOYLADENOSINE BIOSYNTHESIS PROTEIN TSAB"/>
    <property type="match status" value="1"/>
</dbReference>
<sequence>MALETSAKTASAAVVTEGKLLGVSSVTAGLTHSQTILPLLETLLKGVSMELSDADGFAVSIGPGSFTGLRIGISAVKGMAQGLGKGCVGISTLEGLAWNFQGLHYTVCPVMDARCGQVYTSLFWVNGGRPQRLWEDMAIPLDTLKEKLQSVEGDVMLVGDGAELAFTALASTGKVLLPPPALRYQSAASVGFAALAHLETEEFLDPSALLPAYLRLPQAERELLAREAAEKASK</sequence>
<dbReference type="GO" id="GO:0002949">
    <property type="term" value="P:tRNA threonylcarbamoyladenosine modification"/>
    <property type="evidence" value="ECO:0007669"/>
    <property type="project" value="InterPro"/>
</dbReference>
<reference evidence="2" key="2">
    <citation type="journal article" date="2021" name="PeerJ">
        <title>Extensive microbial diversity within the chicken gut microbiome revealed by metagenomics and culture.</title>
        <authorList>
            <person name="Gilroy R."/>
            <person name="Ravi A."/>
            <person name="Getino M."/>
            <person name="Pursley I."/>
            <person name="Horton D.L."/>
            <person name="Alikhan N.F."/>
            <person name="Baker D."/>
            <person name="Gharbi K."/>
            <person name="Hall N."/>
            <person name="Watson M."/>
            <person name="Adriaenssens E.M."/>
            <person name="Foster-Nyarko E."/>
            <person name="Jarju S."/>
            <person name="Secka A."/>
            <person name="Antonio M."/>
            <person name="Oren A."/>
            <person name="Chaudhuri R.R."/>
            <person name="La Ragione R."/>
            <person name="Hildebrand F."/>
            <person name="Pallen M.J."/>
        </authorList>
    </citation>
    <scope>NUCLEOTIDE SEQUENCE</scope>
    <source>
        <strain evidence="2">CHK189-12415</strain>
    </source>
</reference>
<dbReference type="NCBIfam" id="TIGR03725">
    <property type="entry name" value="T6A_YeaZ"/>
    <property type="match status" value="1"/>
</dbReference>
<evidence type="ECO:0000313" key="3">
    <source>
        <dbReference type="Proteomes" id="UP000824241"/>
    </source>
</evidence>
<dbReference type="InterPro" id="IPR000905">
    <property type="entry name" value="Gcp-like_dom"/>
</dbReference>
<dbReference type="PANTHER" id="PTHR11735">
    <property type="entry name" value="TRNA N6-ADENOSINE THREONYLCARBAMOYLTRANSFERASE"/>
    <property type="match status" value="1"/>
</dbReference>
<dbReference type="CDD" id="cd24032">
    <property type="entry name" value="ASKHA_NBD_TsaB"/>
    <property type="match status" value="1"/>
</dbReference>
<protein>
    <submittedName>
        <fullName evidence="2">tRNA (Adenosine(37)-N6)-threonylcarbamoyltransferase complex dimerization subunit type 1 TsaB</fullName>
    </submittedName>
</protein>
<dbReference type="Proteomes" id="UP000824241">
    <property type="component" value="Unassembled WGS sequence"/>
</dbReference>
<dbReference type="SUPFAM" id="SSF53067">
    <property type="entry name" value="Actin-like ATPase domain"/>
    <property type="match status" value="2"/>
</dbReference>
<comment type="caution">
    <text evidence="2">The sequence shown here is derived from an EMBL/GenBank/DDBJ whole genome shotgun (WGS) entry which is preliminary data.</text>
</comment>
<proteinExistence type="predicted"/>
<dbReference type="InterPro" id="IPR043129">
    <property type="entry name" value="ATPase_NBD"/>
</dbReference>
<dbReference type="InterPro" id="IPR022496">
    <property type="entry name" value="T6A_TsaB"/>
</dbReference>
<dbReference type="Gene3D" id="3.30.420.40">
    <property type="match status" value="2"/>
</dbReference>
<dbReference type="AlphaFoldDB" id="A0A9D1J5S3"/>
<feature type="domain" description="Gcp-like" evidence="1">
    <location>
        <begin position="23"/>
        <end position="139"/>
    </location>
</feature>